<feature type="domain" description="MacB-like periplasmic core" evidence="8">
    <location>
        <begin position="20"/>
        <end position="239"/>
    </location>
</feature>
<feature type="transmembrane region" description="Helical" evidence="6">
    <location>
        <begin position="776"/>
        <end position="796"/>
    </location>
</feature>
<keyword evidence="2" id="KW-1003">Cell membrane</keyword>
<name>I2GDG4_9BACT</name>
<organism evidence="9 10">
    <name type="scientific">Fibrisoma limi BUZ 3</name>
    <dbReference type="NCBI Taxonomy" id="1185876"/>
    <lineage>
        <taxon>Bacteria</taxon>
        <taxon>Pseudomonadati</taxon>
        <taxon>Bacteroidota</taxon>
        <taxon>Cytophagia</taxon>
        <taxon>Cytophagales</taxon>
        <taxon>Spirosomataceae</taxon>
        <taxon>Fibrisoma</taxon>
    </lineage>
</organism>
<dbReference type="EMBL" id="CAIT01000004">
    <property type="protein sequence ID" value="CCH51938.1"/>
    <property type="molecule type" value="Genomic_DNA"/>
</dbReference>
<dbReference type="Proteomes" id="UP000009309">
    <property type="component" value="Unassembled WGS sequence"/>
</dbReference>
<evidence type="ECO:0000256" key="1">
    <source>
        <dbReference type="ARBA" id="ARBA00004651"/>
    </source>
</evidence>
<evidence type="ECO:0000256" key="3">
    <source>
        <dbReference type="ARBA" id="ARBA00022692"/>
    </source>
</evidence>
<dbReference type="RefSeq" id="WP_009280524.1">
    <property type="nucleotide sequence ID" value="NZ_CAIT01000004.1"/>
</dbReference>
<feature type="transmembrane region" description="Helical" evidence="6">
    <location>
        <begin position="690"/>
        <end position="714"/>
    </location>
</feature>
<reference evidence="9 10" key="1">
    <citation type="journal article" date="2012" name="J. Bacteriol.">
        <title>Genome Sequence of the Filamentous Bacterium Fibrisoma limi BUZ 3T.</title>
        <authorList>
            <person name="Filippini M."/>
            <person name="Qi W."/>
            <person name="Jaenicke S."/>
            <person name="Goesmann A."/>
            <person name="Smits T.H."/>
            <person name="Bagheri H.C."/>
        </authorList>
    </citation>
    <scope>NUCLEOTIDE SEQUENCE [LARGE SCALE GENOMIC DNA]</scope>
    <source>
        <strain evidence="10">BUZ 3T</strain>
    </source>
</reference>
<evidence type="ECO:0000259" key="7">
    <source>
        <dbReference type="Pfam" id="PF02687"/>
    </source>
</evidence>
<dbReference type="InterPro" id="IPR003838">
    <property type="entry name" value="ABC3_permease_C"/>
</dbReference>
<dbReference type="GO" id="GO:0022857">
    <property type="term" value="F:transmembrane transporter activity"/>
    <property type="evidence" value="ECO:0007669"/>
    <property type="project" value="TreeGrafter"/>
</dbReference>
<evidence type="ECO:0000259" key="8">
    <source>
        <dbReference type="Pfam" id="PF12704"/>
    </source>
</evidence>
<evidence type="ECO:0000313" key="10">
    <source>
        <dbReference type="Proteomes" id="UP000009309"/>
    </source>
</evidence>
<dbReference type="Pfam" id="PF02687">
    <property type="entry name" value="FtsX"/>
    <property type="match status" value="2"/>
</dbReference>
<evidence type="ECO:0000256" key="6">
    <source>
        <dbReference type="SAM" id="Phobius"/>
    </source>
</evidence>
<dbReference type="InterPro" id="IPR050250">
    <property type="entry name" value="Macrolide_Exporter_MacB"/>
</dbReference>
<proteinExistence type="predicted"/>
<keyword evidence="5 6" id="KW-0472">Membrane</keyword>
<dbReference type="InterPro" id="IPR025857">
    <property type="entry name" value="MacB_PCD"/>
</dbReference>
<dbReference type="Pfam" id="PF12704">
    <property type="entry name" value="MacB_PCD"/>
    <property type="match status" value="2"/>
</dbReference>
<feature type="domain" description="ABC3 transporter permease C-terminal" evidence="7">
    <location>
        <begin position="693"/>
        <end position="806"/>
    </location>
</feature>
<dbReference type="OrthoDB" id="5933722at2"/>
<keyword evidence="3 6" id="KW-0812">Transmembrane</keyword>
<evidence type="ECO:0000256" key="4">
    <source>
        <dbReference type="ARBA" id="ARBA00022989"/>
    </source>
</evidence>
<feature type="transmembrane region" description="Helical" evidence="6">
    <location>
        <begin position="742"/>
        <end position="761"/>
    </location>
</feature>
<dbReference type="STRING" id="1185876.BN8_00896"/>
<accession>I2GDG4</accession>
<dbReference type="PANTHER" id="PTHR30572">
    <property type="entry name" value="MEMBRANE COMPONENT OF TRANSPORTER-RELATED"/>
    <property type="match status" value="1"/>
</dbReference>
<gene>
    <name evidence="9" type="ORF">BN8_00896</name>
</gene>
<comment type="subcellular location">
    <subcellularLocation>
        <location evidence="1">Cell membrane</location>
        <topology evidence="1">Multi-pass membrane protein</topology>
    </subcellularLocation>
</comment>
<feature type="transmembrane region" description="Helical" evidence="6">
    <location>
        <begin position="296"/>
        <end position="318"/>
    </location>
</feature>
<keyword evidence="4 6" id="KW-1133">Transmembrane helix</keyword>
<feature type="domain" description="ABC3 transporter permease C-terminal" evidence="7">
    <location>
        <begin position="301"/>
        <end position="418"/>
    </location>
</feature>
<feature type="transmembrane region" description="Helical" evidence="6">
    <location>
        <begin position="393"/>
        <end position="417"/>
    </location>
</feature>
<keyword evidence="10" id="KW-1185">Reference proteome</keyword>
<dbReference type="AlphaFoldDB" id="I2GDG4"/>
<feature type="transmembrane region" description="Helical" evidence="6">
    <location>
        <begin position="438"/>
        <end position="459"/>
    </location>
</feature>
<protein>
    <submittedName>
        <fullName evidence="9">Putative ABC transporter permease yknZ</fullName>
    </submittedName>
</protein>
<evidence type="ECO:0000256" key="2">
    <source>
        <dbReference type="ARBA" id="ARBA00022475"/>
    </source>
</evidence>
<dbReference type="eggNOG" id="COG0577">
    <property type="taxonomic scope" value="Bacteria"/>
</dbReference>
<comment type="caution">
    <text evidence="9">The sequence shown here is derived from an EMBL/GenBank/DDBJ whole genome shotgun (WGS) entry which is preliminary data.</text>
</comment>
<sequence length="813" mass="90589">MLKNYLKIALRSLQKNKMNTAINITGLSVGMICCILIVMYVADELSYDRYWANGERIYRMALERKYPDRSAKYAIIPASYAQDVKREIPEVAESVRLISFGGENAPTLLKYQNQTFEERHVMLADSSFFRVFQVPLLEGKPDLVLNRPNTVVLTQSTAKRIFGNTNPIGKTLEMVQGPKLEVTGICEDLPRNVHFTFDFLASTRGFPVADQINHINFSSTTYLLLRPNAAPDAVQAKFPALVAKYAAGEVQRNFGVDFDQYLKARNGYFYFLQPLRSIHLDSNLESELQANGSRTLVYMFMVIAGFVLLIACINFMNLATARSSERAKEVGIRKSLGSTKSQLAAQFLTESVLLSVFSFTLAIGLVILLLPLFNQLADKELSARFLIRWTTLPALFILALLVGLLAGSYPAGVLSSFEPIKVLKGKFLSTRQGHQLRNGLVVFQFSISIMLIISTLVVYRQLRYVQNKELGFAKEAVITVQGAGFLGNNTEAFKQDIGQIAGVQTVAGTSATPGEANYFGITFKKEGDRETVTGRGMVVDDQYLQTLQMTMAAGRPFSKAFNDSLSVVINEEAAKELGLTDPIGKRVVSPDDFGREGDAEVVYTVVGVVKNFHFASLHQRIAPLFIINDRWFGRTNNEVVMRIQSPNPQAVLARTEGIWKRYLPDQPFHYSFLESDWGALYQSEQVSQRIFGVFSLLAILIACMGLLGLAIYIIQQRTKEIGVRKVLGASIPGIVALLSRDFLKLVLIAFIVASPVAWYAMNRWLQDFAYKIDIEWWVFAVAGILAVGIALLTVSYQSVKAALMNPVKSLRTE</sequence>
<feature type="transmembrane region" description="Helical" evidence="6">
    <location>
        <begin position="21"/>
        <end position="42"/>
    </location>
</feature>
<evidence type="ECO:0000313" key="9">
    <source>
        <dbReference type="EMBL" id="CCH51938.1"/>
    </source>
</evidence>
<feature type="domain" description="MacB-like periplasmic core" evidence="8">
    <location>
        <begin position="446"/>
        <end position="645"/>
    </location>
</feature>
<evidence type="ECO:0000256" key="5">
    <source>
        <dbReference type="ARBA" id="ARBA00023136"/>
    </source>
</evidence>
<feature type="transmembrane region" description="Helical" evidence="6">
    <location>
        <begin position="352"/>
        <end position="373"/>
    </location>
</feature>
<dbReference type="PANTHER" id="PTHR30572:SF18">
    <property type="entry name" value="ABC-TYPE MACROLIDE FAMILY EXPORT SYSTEM PERMEASE COMPONENT 2"/>
    <property type="match status" value="1"/>
</dbReference>
<dbReference type="GO" id="GO:0005886">
    <property type="term" value="C:plasma membrane"/>
    <property type="evidence" value="ECO:0007669"/>
    <property type="project" value="UniProtKB-SubCell"/>
</dbReference>